<accession>A0AC35UIM1</accession>
<evidence type="ECO:0000313" key="2">
    <source>
        <dbReference type="WBParaSite" id="RSKR_0001148000.1"/>
    </source>
</evidence>
<proteinExistence type="predicted"/>
<organism evidence="1 2">
    <name type="scientific">Rhabditophanes sp. KR3021</name>
    <dbReference type="NCBI Taxonomy" id="114890"/>
    <lineage>
        <taxon>Eukaryota</taxon>
        <taxon>Metazoa</taxon>
        <taxon>Ecdysozoa</taxon>
        <taxon>Nematoda</taxon>
        <taxon>Chromadorea</taxon>
        <taxon>Rhabditida</taxon>
        <taxon>Tylenchina</taxon>
        <taxon>Panagrolaimomorpha</taxon>
        <taxon>Strongyloidoidea</taxon>
        <taxon>Alloionematidae</taxon>
        <taxon>Rhabditophanes</taxon>
    </lineage>
</organism>
<dbReference type="Proteomes" id="UP000095286">
    <property type="component" value="Unplaced"/>
</dbReference>
<reference evidence="2" key="1">
    <citation type="submission" date="2016-11" db="UniProtKB">
        <authorList>
            <consortium name="WormBaseParasite"/>
        </authorList>
    </citation>
    <scope>IDENTIFICATION</scope>
    <source>
        <strain evidence="2">KR3021</strain>
    </source>
</reference>
<protein>
    <submittedName>
        <fullName evidence="2">SRP40_C domain-containing protein</fullName>
    </submittedName>
</protein>
<name>A0AC35UIM1_9BILA</name>
<dbReference type="WBParaSite" id="RSKR_0001148000.1">
    <property type="protein sequence ID" value="RSKR_0001148000.1"/>
    <property type="gene ID" value="RSKR_0001148000"/>
</dbReference>
<sequence>MAQSKTTQRTIVTNADELPELVESLLQIVNSPPYNNGDFQIEVEVDIKRIGNEKDSRQSRQVVRSNNSNSKTNSSTKKQKKLRNEKASKGEIEESLSSSHSTTSNCSFGNEDEMKNSVYPIDQSVVTFPSGTSVNSSAYVSNVSSRKRSKKNKKNDRKHKDKSSKQQSKKKNKRKDSEEEGIPSSYVYTRPSDFGYKKYLNSREDMDIIKDAYEHADVGLQSSKIIKSRPKKQKSKGRRSGYKRLNEDQEKNSLYTRDMEMIFNYEGKI</sequence>
<evidence type="ECO:0000313" key="1">
    <source>
        <dbReference type="Proteomes" id="UP000095286"/>
    </source>
</evidence>